<feature type="non-terminal residue" evidence="2">
    <location>
        <position position="200"/>
    </location>
</feature>
<feature type="compositionally biased region" description="Low complexity" evidence="1">
    <location>
        <begin position="52"/>
        <end position="66"/>
    </location>
</feature>
<evidence type="ECO:0000256" key="1">
    <source>
        <dbReference type="SAM" id="MobiDB-lite"/>
    </source>
</evidence>
<name>A0A1V6U799_PENNA</name>
<comment type="caution">
    <text evidence="2">The sequence shown here is derived from an EMBL/GenBank/DDBJ whole genome shotgun (WGS) entry which is preliminary data.</text>
</comment>
<evidence type="ECO:0000313" key="2">
    <source>
        <dbReference type="EMBL" id="OQE34371.1"/>
    </source>
</evidence>
<protein>
    <submittedName>
        <fullName evidence="2">Uncharacterized protein</fullName>
    </submittedName>
</protein>
<keyword evidence="3" id="KW-1185">Reference proteome</keyword>
<dbReference type="AlphaFoldDB" id="A0A1V6U799"/>
<dbReference type="STRING" id="60175.A0A1V6U799"/>
<dbReference type="EMBL" id="MOOB01000844">
    <property type="protein sequence ID" value="OQE34371.1"/>
    <property type="molecule type" value="Genomic_DNA"/>
</dbReference>
<feature type="region of interest" description="Disordered" evidence="1">
    <location>
        <begin position="49"/>
        <end position="145"/>
    </location>
</feature>
<organism evidence="2 3">
    <name type="scientific">Penicillium nalgiovense</name>
    <dbReference type="NCBI Taxonomy" id="60175"/>
    <lineage>
        <taxon>Eukaryota</taxon>
        <taxon>Fungi</taxon>
        <taxon>Dikarya</taxon>
        <taxon>Ascomycota</taxon>
        <taxon>Pezizomycotina</taxon>
        <taxon>Eurotiomycetes</taxon>
        <taxon>Eurotiomycetidae</taxon>
        <taxon>Eurotiales</taxon>
        <taxon>Aspergillaceae</taxon>
        <taxon>Penicillium</taxon>
    </lineage>
</organism>
<proteinExistence type="predicted"/>
<dbReference type="OMA" id="KWNDPAE"/>
<accession>A0A1V6U799</accession>
<sequence>MAHSIPGSLVAGAMWSMAIKLPTVPYSPTQPFPSLNWYLSFASPSFSVGSMSDVADPSSATDSDTSGVSFRPDFDATEDSDSGEASNPTELTTPEPTCLPDNRSRPSTRPNRPVRHPADAGALPDFSDDPDDDTDEDIASVPLDYGRSDQTKVRARRIEKRWDKYCRVKAAQAGALLKWDDPVEALREVTPNDVHRFFNY</sequence>
<feature type="compositionally biased region" description="Acidic residues" evidence="1">
    <location>
        <begin position="126"/>
        <end position="138"/>
    </location>
</feature>
<feature type="compositionally biased region" description="Low complexity" evidence="1">
    <location>
        <begin position="88"/>
        <end position="111"/>
    </location>
</feature>
<dbReference type="Proteomes" id="UP000191691">
    <property type="component" value="Unassembled WGS sequence"/>
</dbReference>
<evidence type="ECO:0000313" key="3">
    <source>
        <dbReference type="Proteomes" id="UP000191691"/>
    </source>
</evidence>
<gene>
    <name evidence="2" type="ORF">PENNAL_c0844G11361</name>
</gene>
<reference evidence="3" key="1">
    <citation type="journal article" date="2017" name="Nat. Microbiol.">
        <title>Global analysis of biosynthetic gene clusters reveals vast potential of secondary metabolite production in Penicillium species.</title>
        <authorList>
            <person name="Nielsen J.C."/>
            <person name="Grijseels S."/>
            <person name="Prigent S."/>
            <person name="Ji B."/>
            <person name="Dainat J."/>
            <person name="Nielsen K.F."/>
            <person name="Frisvad J.C."/>
            <person name="Workman M."/>
            <person name="Nielsen J."/>
        </authorList>
    </citation>
    <scope>NUCLEOTIDE SEQUENCE [LARGE SCALE GENOMIC DNA]</scope>
    <source>
        <strain evidence="3">IBT 13039</strain>
    </source>
</reference>